<dbReference type="Proteomes" id="UP001258017">
    <property type="component" value="Unassembled WGS sequence"/>
</dbReference>
<accession>A0AAD9VV41</accession>
<sequence length="653" mass="73768">MPKESRRSGSRGSSRRSSDVSDDGKKSSSRETPKIAGSVNRFSPFQREIPRRESKSEEEETFTTLARTTTTSNSSVKSSGIIENGMKYIMFPLHLLRFCIFGTSTLSIDDDKSNHQKRIEPSEEKKNKEGERKAEDGTKEDAVVGSREKKNKIENEDGKRASGVESKKKILKDKAEPCKSKNHSDDERVSRDRSDSIDRGDKVGDRDKRERRSRSVESRKSSRRADEDSDSASSDKWSTAESSMDVSIEYESGHETTPYRLEEPMDISIEESIDENSPGYSRNASHRPGTCRARTDPSSSSSSSSTASWSSGVEESSSSSVEEEIVRVFRKKCTSSSDDDDDGDDSTPRPPSPSSGKRNEADRGNREERKNVILRESILHPKIKSDKERVKPSTRKKEESVRETVEKRTTSTTTSGGYNSSSRRVSKTPVKSKDTKKRYKEKGVQTDSAFSDDDVEMIPLDARLTEKRASNRSYRRKPHSSAYQMEEMDQDIFYIADNEDSNDGYGKYSRNRISSISGSSSSTDLGFEDQRCLTPNCCLHTTKRERVKSPLHDNITIKEDRLKRAPLPRAPPGFPKVPQNPPIPLKIWSDYDSLGFPFLAETKPSVLQYGQNYPPAPTPMRHLYHEYPEFMPFPEEVESVKIFKTMLANDYLS</sequence>
<gene>
    <name evidence="2" type="ORF">KPH14_002871</name>
</gene>
<evidence type="ECO:0000313" key="2">
    <source>
        <dbReference type="EMBL" id="KAK2587105.1"/>
    </source>
</evidence>
<organism evidence="2 3">
    <name type="scientific">Odynerus spinipes</name>
    <dbReference type="NCBI Taxonomy" id="1348599"/>
    <lineage>
        <taxon>Eukaryota</taxon>
        <taxon>Metazoa</taxon>
        <taxon>Ecdysozoa</taxon>
        <taxon>Arthropoda</taxon>
        <taxon>Hexapoda</taxon>
        <taxon>Insecta</taxon>
        <taxon>Pterygota</taxon>
        <taxon>Neoptera</taxon>
        <taxon>Endopterygota</taxon>
        <taxon>Hymenoptera</taxon>
        <taxon>Apocrita</taxon>
        <taxon>Aculeata</taxon>
        <taxon>Vespoidea</taxon>
        <taxon>Vespidae</taxon>
        <taxon>Eumeninae</taxon>
        <taxon>Odynerus</taxon>
    </lineage>
</organism>
<feature type="compositionally biased region" description="Acidic residues" evidence="1">
    <location>
        <begin position="264"/>
        <end position="274"/>
    </location>
</feature>
<evidence type="ECO:0000256" key="1">
    <source>
        <dbReference type="SAM" id="MobiDB-lite"/>
    </source>
</evidence>
<reference evidence="2" key="2">
    <citation type="journal article" date="2023" name="Commun. Biol.">
        <title>Intrasexual cuticular hydrocarbon dimorphism in a wasp sheds light on hydrocarbon biosynthesis genes in Hymenoptera.</title>
        <authorList>
            <person name="Moris V.C."/>
            <person name="Podsiadlowski L."/>
            <person name="Martin S."/>
            <person name="Oeyen J.P."/>
            <person name="Donath A."/>
            <person name="Petersen M."/>
            <person name="Wilbrandt J."/>
            <person name="Misof B."/>
            <person name="Liedtke D."/>
            <person name="Thamm M."/>
            <person name="Scheiner R."/>
            <person name="Schmitt T."/>
            <person name="Niehuis O."/>
        </authorList>
    </citation>
    <scope>NUCLEOTIDE SEQUENCE</scope>
    <source>
        <strain evidence="2">GBR_01_08_01A</strain>
    </source>
</reference>
<feature type="compositionally biased region" description="Low complexity" evidence="1">
    <location>
        <begin position="298"/>
        <end position="320"/>
    </location>
</feature>
<dbReference type="AlphaFoldDB" id="A0AAD9VV41"/>
<feature type="compositionally biased region" description="Basic and acidic residues" evidence="1">
    <location>
        <begin position="357"/>
        <end position="409"/>
    </location>
</feature>
<name>A0AAD9VV41_9HYME</name>
<proteinExistence type="predicted"/>
<reference evidence="2" key="1">
    <citation type="submission" date="2021-08" db="EMBL/GenBank/DDBJ databases">
        <authorList>
            <person name="Misof B."/>
            <person name="Oliver O."/>
            <person name="Podsiadlowski L."/>
            <person name="Donath A."/>
            <person name="Peters R."/>
            <person name="Mayer C."/>
            <person name="Rust J."/>
            <person name="Gunkel S."/>
            <person name="Lesny P."/>
            <person name="Martin S."/>
            <person name="Oeyen J.P."/>
            <person name="Petersen M."/>
            <person name="Panagiotis P."/>
            <person name="Wilbrandt J."/>
            <person name="Tanja T."/>
        </authorList>
    </citation>
    <scope>NUCLEOTIDE SEQUENCE</scope>
    <source>
        <strain evidence="2">GBR_01_08_01A</strain>
        <tissue evidence="2">Thorax + abdomen</tissue>
    </source>
</reference>
<protein>
    <submittedName>
        <fullName evidence="2">Uncharacterized protein</fullName>
    </submittedName>
</protein>
<feature type="compositionally biased region" description="Basic and acidic residues" evidence="1">
    <location>
        <begin position="109"/>
        <end position="226"/>
    </location>
</feature>
<evidence type="ECO:0000313" key="3">
    <source>
        <dbReference type="Proteomes" id="UP001258017"/>
    </source>
</evidence>
<feature type="region of interest" description="Disordered" evidence="1">
    <location>
        <begin position="1"/>
        <end position="78"/>
    </location>
</feature>
<feature type="compositionally biased region" description="Basic and acidic residues" evidence="1">
    <location>
        <begin position="16"/>
        <end position="33"/>
    </location>
</feature>
<dbReference type="EMBL" id="JAIFRP010000007">
    <property type="protein sequence ID" value="KAK2587105.1"/>
    <property type="molecule type" value="Genomic_DNA"/>
</dbReference>
<feature type="compositionally biased region" description="Low complexity" evidence="1">
    <location>
        <begin position="62"/>
        <end position="78"/>
    </location>
</feature>
<feature type="compositionally biased region" description="Low complexity" evidence="1">
    <location>
        <begin position="410"/>
        <end position="422"/>
    </location>
</feature>
<feature type="region of interest" description="Disordered" evidence="1">
    <location>
        <begin position="107"/>
        <end position="456"/>
    </location>
</feature>
<keyword evidence="3" id="KW-1185">Reference proteome</keyword>
<comment type="caution">
    <text evidence="2">The sequence shown here is derived from an EMBL/GenBank/DDBJ whole genome shotgun (WGS) entry which is preliminary data.</text>
</comment>